<evidence type="ECO:0000256" key="5">
    <source>
        <dbReference type="ARBA" id="ARBA00023067"/>
    </source>
</evidence>
<evidence type="ECO:0000259" key="7">
    <source>
        <dbReference type="Pfam" id="PF12719"/>
    </source>
</evidence>
<evidence type="ECO:0000313" key="8">
    <source>
        <dbReference type="EMBL" id="KFM77095.1"/>
    </source>
</evidence>
<dbReference type="PANTHER" id="PTHR14418">
    <property type="entry name" value="CONDENSIN COMPLEX SUBUNIT 3-RELATED"/>
    <property type="match status" value="1"/>
</dbReference>
<dbReference type="GO" id="GO:0000796">
    <property type="term" value="C:condensin complex"/>
    <property type="evidence" value="ECO:0007669"/>
    <property type="project" value="InterPro"/>
</dbReference>
<evidence type="ECO:0000256" key="3">
    <source>
        <dbReference type="ARBA" id="ARBA00022618"/>
    </source>
</evidence>
<keyword evidence="4" id="KW-0498">Mitosis</keyword>
<dbReference type="SUPFAM" id="SSF48371">
    <property type="entry name" value="ARM repeat"/>
    <property type="match status" value="1"/>
</dbReference>
<dbReference type="Pfam" id="PF12719">
    <property type="entry name" value="Cnd3"/>
    <property type="match status" value="1"/>
</dbReference>
<dbReference type="STRING" id="407821.A0A087UIA6"/>
<dbReference type="InterPro" id="IPR016024">
    <property type="entry name" value="ARM-type_fold"/>
</dbReference>
<keyword evidence="6" id="KW-0131">Cell cycle</keyword>
<dbReference type="GO" id="GO:0007076">
    <property type="term" value="P:mitotic chromosome condensation"/>
    <property type="evidence" value="ECO:0007669"/>
    <property type="project" value="InterPro"/>
</dbReference>
<dbReference type="InterPro" id="IPR027165">
    <property type="entry name" value="CND3"/>
</dbReference>
<evidence type="ECO:0000256" key="2">
    <source>
        <dbReference type="ARBA" id="ARBA00022454"/>
    </source>
</evidence>
<dbReference type="PANTHER" id="PTHR14418:SF5">
    <property type="entry name" value="CONDENSIN COMPLEX SUBUNIT 3"/>
    <property type="match status" value="1"/>
</dbReference>
<reference evidence="8 9" key="1">
    <citation type="submission" date="2013-11" db="EMBL/GenBank/DDBJ databases">
        <title>Genome sequencing of Stegodyphus mimosarum.</title>
        <authorList>
            <person name="Bechsgaard J."/>
        </authorList>
    </citation>
    <scope>NUCLEOTIDE SEQUENCE [LARGE SCALE GENOMIC DNA]</scope>
</reference>
<accession>A0A087UIA6</accession>
<dbReference type="EMBL" id="KK119934">
    <property type="protein sequence ID" value="KFM77095.1"/>
    <property type="molecule type" value="Genomic_DNA"/>
</dbReference>
<evidence type="ECO:0000256" key="4">
    <source>
        <dbReference type="ARBA" id="ARBA00022776"/>
    </source>
</evidence>
<keyword evidence="2" id="KW-0158">Chromosome</keyword>
<evidence type="ECO:0000256" key="1">
    <source>
        <dbReference type="ARBA" id="ARBA00004286"/>
    </source>
</evidence>
<comment type="subcellular location">
    <subcellularLocation>
        <location evidence="1">Chromosome</location>
    </subcellularLocation>
</comment>
<gene>
    <name evidence="8" type="ORF">X975_00631</name>
</gene>
<keyword evidence="5" id="KW-0226">DNA condensation</keyword>
<proteinExistence type="predicted"/>
<dbReference type="GO" id="GO:0051301">
    <property type="term" value="P:cell division"/>
    <property type="evidence" value="ECO:0007669"/>
    <property type="project" value="UniProtKB-KW"/>
</dbReference>
<dbReference type="Proteomes" id="UP000054359">
    <property type="component" value="Unassembled WGS sequence"/>
</dbReference>
<dbReference type="InterPro" id="IPR025977">
    <property type="entry name" value="Cnd3_C"/>
</dbReference>
<evidence type="ECO:0000313" key="9">
    <source>
        <dbReference type="Proteomes" id="UP000054359"/>
    </source>
</evidence>
<feature type="non-terminal residue" evidence="8">
    <location>
        <position position="218"/>
    </location>
</feature>
<keyword evidence="9" id="KW-1185">Reference proteome</keyword>
<organism evidence="8 9">
    <name type="scientific">Stegodyphus mimosarum</name>
    <name type="common">African social velvet spider</name>
    <dbReference type="NCBI Taxonomy" id="407821"/>
    <lineage>
        <taxon>Eukaryota</taxon>
        <taxon>Metazoa</taxon>
        <taxon>Ecdysozoa</taxon>
        <taxon>Arthropoda</taxon>
        <taxon>Chelicerata</taxon>
        <taxon>Arachnida</taxon>
        <taxon>Araneae</taxon>
        <taxon>Araneomorphae</taxon>
        <taxon>Entelegynae</taxon>
        <taxon>Eresoidea</taxon>
        <taxon>Eresidae</taxon>
        <taxon>Stegodyphus</taxon>
    </lineage>
</organism>
<dbReference type="GO" id="GO:0000793">
    <property type="term" value="C:condensed chromosome"/>
    <property type="evidence" value="ECO:0007669"/>
    <property type="project" value="TreeGrafter"/>
</dbReference>
<keyword evidence="3" id="KW-0132">Cell division</keyword>
<protein>
    <submittedName>
        <fullName evidence="8">Condensin complex subunit 3</fullName>
    </submittedName>
</protein>
<dbReference type="AlphaFoldDB" id="A0A087UIA6"/>
<feature type="domain" description="Nuclear condensin complex subunit 3 C-terminal" evidence="7">
    <location>
        <begin position="8"/>
        <end position="160"/>
    </location>
</feature>
<sequence length="218" mass="25568">MEEIHAKSSNVRSVLLKGIFDILKCHGQNVFCEAEDREVTFIDFLDDILSQSRDDTEERDIIVKGIFKIYTAHHTWSPRILSKLLMLLYHPDENYSVRKYVNCFLQTYGHSREEVECLVKSFLAIINLLFDSDKSSPYHNISIKTTALELVEFSKEYEHSEEFSFKEKFQDLLVLKLTKGFLKKPWRLSALDLYNICSGIMPKDHEKLLKLKENIKII</sequence>
<name>A0A087UIA6_STEMI</name>
<evidence type="ECO:0000256" key="6">
    <source>
        <dbReference type="ARBA" id="ARBA00023306"/>
    </source>
</evidence>